<accession>A0A545VFA3</accession>
<name>A0A545VFA3_9HYPO</name>
<dbReference type="Proteomes" id="UP000315783">
    <property type="component" value="Unassembled WGS sequence"/>
</dbReference>
<evidence type="ECO:0000313" key="1">
    <source>
        <dbReference type="EMBL" id="TQW00402.1"/>
    </source>
</evidence>
<gene>
    <name evidence="1" type="ORF">IF1G_00333</name>
</gene>
<organism evidence="1 2">
    <name type="scientific">Cordyceps javanica</name>
    <dbReference type="NCBI Taxonomy" id="43265"/>
    <lineage>
        <taxon>Eukaryota</taxon>
        <taxon>Fungi</taxon>
        <taxon>Dikarya</taxon>
        <taxon>Ascomycota</taxon>
        <taxon>Pezizomycotina</taxon>
        <taxon>Sordariomycetes</taxon>
        <taxon>Hypocreomycetidae</taxon>
        <taxon>Hypocreales</taxon>
        <taxon>Cordycipitaceae</taxon>
        <taxon>Cordyceps</taxon>
    </lineage>
</organism>
<evidence type="ECO:0000313" key="2">
    <source>
        <dbReference type="Proteomes" id="UP000315783"/>
    </source>
</evidence>
<dbReference type="EMBL" id="SPUK01000001">
    <property type="protein sequence ID" value="TQW00402.1"/>
    <property type="molecule type" value="Genomic_DNA"/>
</dbReference>
<proteinExistence type="predicted"/>
<sequence length="120" mass="13147">MGLITRGKTRLTTGDFEVHSVARGVGLVFVILQVTTVLDVISGIKCDPVKSNQSSVAKLISFTKIPVQWYIRHSRLSCAKWLACRTSSIAMLSTREQQAAVVERVERVRTSIQATSNTAA</sequence>
<protein>
    <submittedName>
        <fullName evidence="1">Uncharacterized protein</fullName>
    </submittedName>
</protein>
<reference evidence="1 2" key="1">
    <citation type="journal article" date="2019" name="Appl. Microbiol. Biotechnol.">
        <title>Genome sequence of Isaria javanica and comparative genome analysis insights into family S53 peptidase evolution in fungal entomopathogens.</title>
        <authorList>
            <person name="Lin R."/>
            <person name="Zhang X."/>
            <person name="Xin B."/>
            <person name="Zou M."/>
            <person name="Gao Y."/>
            <person name="Qin F."/>
            <person name="Hu Q."/>
            <person name="Xie B."/>
            <person name="Cheng X."/>
        </authorList>
    </citation>
    <scope>NUCLEOTIDE SEQUENCE [LARGE SCALE GENOMIC DNA]</scope>
    <source>
        <strain evidence="1 2">IJ1G</strain>
    </source>
</reference>
<comment type="caution">
    <text evidence="1">The sequence shown here is derived from an EMBL/GenBank/DDBJ whole genome shotgun (WGS) entry which is preliminary data.</text>
</comment>
<dbReference type="AlphaFoldDB" id="A0A545VFA3"/>
<keyword evidence="2" id="KW-1185">Reference proteome</keyword>